<dbReference type="RefSeq" id="WP_112093708.1">
    <property type="nucleotide sequence ID" value="NZ_QLOE01000003.1"/>
</dbReference>
<comment type="subunit">
    <text evidence="2 6">Part of the 30S ribosomal subunit.</text>
</comment>
<evidence type="ECO:0000256" key="6">
    <source>
        <dbReference type="HAMAP-Rule" id="MF_00029"/>
    </source>
</evidence>
<accession>A0A328PDY5</accession>
<dbReference type="Proteomes" id="UP000249782">
    <property type="component" value="Unassembled WGS sequence"/>
</dbReference>
<comment type="similarity">
    <text evidence="1 6">Belongs to the eukaryotic ribosomal protein eS8 family.</text>
</comment>
<dbReference type="GO" id="GO:0006412">
    <property type="term" value="P:translation"/>
    <property type="evidence" value="ECO:0007669"/>
    <property type="project" value="UniProtKB-UniRule"/>
</dbReference>
<dbReference type="InterPro" id="IPR001047">
    <property type="entry name" value="Ribosomal_eS8"/>
</dbReference>
<feature type="region of interest" description="Disordered" evidence="7">
    <location>
        <begin position="1"/>
        <end position="28"/>
    </location>
</feature>
<dbReference type="InterPro" id="IPR022309">
    <property type="entry name" value="Ribosomal_Se8/biogenesis_NSA2"/>
</dbReference>
<protein>
    <recommendedName>
        <fullName evidence="5 6">Small ribosomal subunit protein eS8</fullName>
    </recommendedName>
</protein>
<proteinExistence type="inferred from homology"/>
<dbReference type="GO" id="GO:0005840">
    <property type="term" value="C:ribosome"/>
    <property type="evidence" value="ECO:0007669"/>
    <property type="project" value="UniProtKB-KW"/>
</dbReference>
<evidence type="ECO:0000256" key="5">
    <source>
        <dbReference type="ARBA" id="ARBA00035277"/>
    </source>
</evidence>
<dbReference type="GO" id="GO:0003735">
    <property type="term" value="F:structural constituent of ribosome"/>
    <property type="evidence" value="ECO:0007669"/>
    <property type="project" value="InterPro"/>
</dbReference>
<keyword evidence="4 6" id="KW-0687">Ribonucleoprotein</keyword>
<evidence type="ECO:0000313" key="8">
    <source>
        <dbReference type="EMBL" id="RAO79421.1"/>
    </source>
</evidence>
<evidence type="ECO:0000256" key="2">
    <source>
        <dbReference type="ARBA" id="ARBA00011458"/>
    </source>
</evidence>
<dbReference type="InterPro" id="IPR018283">
    <property type="entry name" value="Ribosomal_eS8_CS"/>
</dbReference>
<evidence type="ECO:0000256" key="7">
    <source>
        <dbReference type="SAM" id="MobiDB-lite"/>
    </source>
</evidence>
<dbReference type="Gene3D" id="2.40.10.310">
    <property type="match status" value="1"/>
</dbReference>
<dbReference type="InterPro" id="IPR020919">
    <property type="entry name" value="Ribosomal_protein_eS8_arc"/>
</dbReference>
<dbReference type="PANTHER" id="PTHR10394">
    <property type="entry name" value="40S RIBOSOMAL PROTEIN S8"/>
    <property type="match status" value="1"/>
</dbReference>
<evidence type="ECO:0000256" key="1">
    <source>
        <dbReference type="ARBA" id="ARBA00005257"/>
    </source>
</evidence>
<dbReference type="CDD" id="cd11382">
    <property type="entry name" value="Ribosomal_S8e"/>
    <property type="match status" value="1"/>
</dbReference>
<evidence type="ECO:0000256" key="4">
    <source>
        <dbReference type="ARBA" id="ARBA00023274"/>
    </source>
</evidence>
<feature type="compositionally biased region" description="Basic residues" evidence="7">
    <location>
        <begin position="7"/>
        <end position="24"/>
    </location>
</feature>
<evidence type="ECO:0000313" key="9">
    <source>
        <dbReference type="Proteomes" id="UP000249782"/>
    </source>
</evidence>
<dbReference type="EMBL" id="QLOE01000003">
    <property type="protein sequence ID" value="RAO79421.1"/>
    <property type="molecule type" value="Genomic_DNA"/>
</dbReference>
<dbReference type="NCBIfam" id="TIGR00307">
    <property type="entry name" value="eS8"/>
    <property type="match status" value="1"/>
</dbReference>
<sequence>MAIWQGRSKRKPTGGRLKKSRGKRKYELGREAAETRIGERKMRIIRTMGGNKKFRLVTDTHINVVDPDTNKVEVAEILNVVENRANPHFVRRNIITKGAIVETSKGLARVTSRPGQHGILNGILIKK</sequence>
<comment type="caution">
    <text evidence="8">The sequence shown here is derived from an EMBL/GenBank/DDBJ whole genome shotgun (WGS) entry which is preliminary data.</text>
</comment>
<dbReference type="AlphaFoldDB" id="A0A328PDY5"/>
<organism evidence="8 9">
    <name type="scientific">Methanothermobacter tenebrarum</name>
    <dbReference type="NCBI Taxonomy" id="680118"/>
    <lineage>
        <taxon>Archaea</taxon>
        <taxon>Methanobacteriati</taxon>
        <taxon>Methanobacteriota</taxon>
        <taxon>Methanomada group</taxon>
        <taxon>Methanobacteria</taxon>
        <taxon>Methanobacteriales</taxon>
        <taxon>Methanobacteriaceae</taxon>
        <taxon>Methanothermobacter</taxon>
    </lineage>
</organism>
<keyword evidence="9" id="KW-1185">Reference proteome</keyword>
<dbReference type="HAMAP" id="MF_00029">
    <property type="entry name" value="Ribosomal_eS8"/>
    <property type="match status" value="1"/>
</dbReference>
<dbReference type="PROSITE" id="PS01193">
    <property type="entry name" value="RIBOSOMAL_S8E"/>
    <property type="match status" value="1"/>
</dbReference>
<dbReference type="GO" id="GO:1990904">
    <property type="term" value="C:ribonucleoprotein complex"/>
    <property type="evidence" value="ECO:0007669"/>
    <property type="project" value="UniProtKB-KW"/>
</dbReference>
<keyword evidence="3 6" id="KW-0689">Ribosomal protein</keyword>
<name>A0A328PDY5_9EURY</name>
<gene>
    <name evidence="6" type="primary">rps8e</name>
    <name evidence="8" type="ORF">DPC56_03710</name>
</gene>
<evidence type="ECO:0000256" key="3">
    <source>
        <dbReference type="ARBA" id="ARBA00022980"/>
    </source>
</evidence>
<dbReference type="Pfam" id="PF01201">
    <property type="entry name" value="Ribosomal_S8e"/>
    <property type="match status" value="1"/>
</dbReference>
<reference evidence="8 9" key="1">
    <citation type="submission" date="2018-06" db="EMBL/GenBank/DDBJ databases">
        <title>Draft genome sequence of hyperthermophilic methanogen Methanothermobacter tenebrarum sp. MCM-B 1447.</title>
        <authorList>
            <person name="Pore S.D."/>
            <person name="Dagar S."/>
            <person name="Dhakephalkar P.K."/>
        </authorList>
    </citation>
    <scope>NUCLEOTIDE SEQUENCE [LARGE SCALE GENOMIC DNA]</scope>
    <source>
        <strain evidence="8 9">MCM B 1447</strain>
    </source>
</reference>
<dbReference type="OrthoDB" id="372305at2157"/>